<keyword evidence="7" id="KW-0472">Membrane</keyword>
<dbReference type="Gene3D" id="3.40.50.2000">
    <property type="entry name" value="Glycogen Phosphorylase B"/>
    <property type="match status" value="1"/>
</dbReference>
<proteinExistence type="inferred from homology"/>
<dbReference type="InterPro" id="IPR007507">
    <property type="entry name" value="Glycos_transf_N"/>
</dbReference>
<comment type="subcellular location">
    <subcellularLocation>
        <location evidence="7">Cell membrane</location>
    </subcellularLocation>
</comment>
<reference evidence="10" key="1">
    <citation type="journal article" date="2019" name="Int. J. Syst. Evol. Microbiol.">
        <title>The Global Catalogue of Microorganisms (GCM) 10K type strain sequencing project: providing services to taxonomists for standard genome sequencing and annotation.</title>
        <authorList>
            <consortium name="The Broad Institute Genomics Platform"/>
            <consortium name="The Broad Institute Genome Sequencing Center for Infectious Disease"/>
            <person name="Wu L."/>
            <person name="Ma J."/>
        </authorList>
    </citation>
    <scope>NUCLEOTIDE SEQUENCE [LARGE SCALE GENOMIC DNA]</scope>
    <source>
        <strain evidence="10">CCUG 62945</strain>
    </source>
</reference>
<evidence type="ECO:0000313" key="10">
    <source>
        <dbReference type="Proteomes" id="UP001596473"/>
    </source>
</evidence>
<feature type="domain" description="3-deoxy-D-manno-octulosonic-acid transferase N-terminal" evidence="8">
    <location>
        <begin position="33"/>
        <end position="209"/>
    </location>
</feature>
<dbReference type="PANTHER" id="PTHR42755:SF1">
    <property type="entry name" value="3-DEOXY-D-MANNO-OCTULOSONIC ACID TRANSFERASE, MITOCHONDRIAL-RELATED"/>
    <property type="match status" value="1"/>
</dbReference>
<feature type="transmembrane region" description="Helical" evidence="7">
    <location>
        <begin position="6"/>
        <end position="22"/>
    </location>
</feature>
<comment type="similarity">
    <text evidence="7">Belongs to the glycosyltransferase group 1 family.</text>
</comment>
<evidence type="ECO:0000256" key="4">
    <source>
        <dbReference type="ARBA" id="ARBA00022679"/>
    </source>
</evidence>
<evidence type="ECO:0000256" key="2">
    <source>
        <dbReference type="ARBA" id="ARBA00012621"/>
    </source>
</evidence>
<keyword evidence="4 7" id="KW-0808">Transferase</keyword>
<dbReference type="EMBL" id="JBHTBQ010000006">
    <property type="protein sequence ID" value="MFC7418874.1"/>
    <property type="molecule type" value="Genomic_DNA"/>
</dbReference>
<dbReference type="PANTHER" id="PTHR42755">
    <property type="entry name" value="3-DEOXY-MANNO-OCTULOSONATE CYTIDYLYLTRANSFERASE"/>
    <property type="match status" value="1"/>
</dbReference>
<keyword evidence="7" id="KW-1133">Transmembrane helix</keyword>
<dbReference type="GO" id="GO:0043842">
    <property type="term" value="F:Kdo transferase activity"/>
    <property type="evidence" value="ECO:0007669"/>
    <property type="project" value="UniProtKB-EC"/>
</dbReference>
<evidence type="ECO:0000313" key="9">
    <source>
        <dbReference type="EMBL" id="MFC7418874.1"/>
    </source>
</evidence>
<evidence type="ECO:0000256" key="7">
    <source>
        <dbReference type="RuleBase" id="RU365103"/>
    </source>
</evidence>
<comment type="function">
    <text evidence="7">Involved in lipopolysaccharide (LPS) biosynthesis. Catalyzes the transfer of 3-deoxy-D-manno-octulosonate (Kdo) residue(s) from CMP-Kdo to lipid IV(A), the tetraacyldisaccharide-1,4'-bisphosphate precursor of lipid A.</text>
</comment>
<dbReference type="Pfam" id="PF04413">
    <property type="entry name" value="Glycos_transf_N"/>
    <property type="match status" value="1"/>
</dbReference>
<keyword evidence="7" id="KW-0448">Lipopolysaccharide biosynthesis</keyword>
<evidence type="ECO:0000259" key="8">
    <source>
        <dbReference type="Pfam" id="PF04413"/>
    </source>
</evidence>
<comment type="pathway">
    <text evidence="1 7">Bacterial outer membrane biogenesis; LPS core biosynthesis.</text>
</comment>
<organism evidence="9 10">
    <name type="scientific">Iodobacter arcticus</name>
    <dbReference type="NCBI Taxonomy" id="590593"/>
    <lineage>
        <taxon>Bacteria</taxon>
        <taxon>Pseudomonadati</taxon>
        <taxon>Pseudomonadota</taxon>
        <taxon>Betaproteobacteria</taxon>
        <taxon>Neisseriales</taxon>
        <taxon>Chitinibacteraceae</taxon>
        <taxon>Iodobacter</taxon>
    </lineage>
</organism>
<dbReference type="NCBIfam" id="NF004386">
    <property type="entry name" value="PRK05749.1-2"/>
    <property type="match status" value="1"/>
</dbReference>
<comment type="caution">
    <text evidence="9">The sequence shown here is derived from an EMBL/GenBank/DDBJ whole genome shotgun (WGS) entry which is preliminary data.</text>
</comment>
<dbReference type="Gene3D" id="3.40.50.11720">
    <property type="entry name" value="3-Deoxy-D-manno-octulosonic-acid transferase, N-terminal domain"/>
    <property type="match status" value="1"/>
</dbReference>
<keyword evidence="10" id="KW-1185">Reference proteome</keyword>
<protein>
    <recommendedName>
        <fullName evidence="3 7">3-deoxy-D-manno-octulosonic acid transferase</fullName>
        <shortName evidence="7">Kdo transferase</shortName>
        <ecNumber evidence="2 7">2.4.99.12</ecNumber>
    </recommendedName>
    <alternativeName>
        <fullName evidence="5 7">Lipid IV(A) 3-deoxy-D-manno-octulosonic acid transferase</fullName>
    </alternativeName>
</protein>
<gene>
    <name evidence="9" type="primary">waaA</name>
    <name evidence="9" type="ORF">ACFQNF_03170</name>
</gene>
<accession>A0ABW2QVR2</accession>
<evidence type="ECO:0000256" key="5">
    <source>
        <dbReference type="ARBA" id="ARBA00031445"/>
    </source>
</evidence>
<keyword evidence="7" id="KW-1003">Cell membrane</keyword>
<dbReference type="RefSeq" id="WP_380186036.1">
    <property type="nucleotide sequence ID" value="NZ_JBHTBQ010000006.1"/>
</dbReference>
<dbReference type="InterPro" id="IPR039901">
    <property type="entry name" value="Kdotransferase"/>
</dbReference>
<comment type="catalytic activity">
    <reaction evidence="6 7">
        <text>lipid IVA (E. coli) + CMP-3-deoxy-beta-D-manno-octulosonate = alpha-Kdo-(2-&gt;6)-lipid IVA (E. coli) + CMP + H(+)</text>
        <dbReference type="Rhea" id="RHEA:28066"/>
        <dbReference type="ChEBI" id="CHEBI:15378"/>
        <dbReference type="ChEBI" id="CHEBI:58603"/>
        <dbReference type="ChEBI" id="CHEBI:60364"/>
        <dbReference type="ChEBI" id="CHEBI:60377"/>
        <dbReference type="ChEBI" id="CHEBI:85987"/>
        <dbReference type="EC" id="2.4.99.12"/>
    </reaction>
</comment>
<sequence>MSRWLYRALLCCVFPLIFLYLLKRSKRQPAYRQHWRERLGFYTSKPNSTPLIWLHAVSVGETRAVAPLIAALKIAYPQHRFLISCMTPTGRATAQELFAEFAEIVYLPYDYPSAVGRFLKHFRPSFGVLMETEIWPNLIHACADHKMPLFLANARLSEKSLKGYLKVSSLIKPAVARLAGVLAQSEMDAARLKQLGSSNTHIVGNIKFDNLPDESTITHGLSWRSNFGPRNVLLFASSRDGEEALLLDALATWPESLLLILVPRHPQRFDEVATLLEQRDLQILKRSAWDEGPVANHVQVLLGDSMGEMTRYYAASDLAIIGGSILPFGSQNLIEACALGTPVLLGPSTYNFSQAAKEAIASHAAWQGDDIHAIIQQAMHLFGHAEERKAMGQAGKTFASAHRGATQKLLSYLPPCVEKPKS</sequence>
<keyword evidence="9" id="KW-0328">Glycosyltransferase</keyword>
<dbReference type="EC" id="2.4.99.12" evidence="2 7"/>
<dbReference type="InterPro" id="IPR038107">
    <property type="entry name" value="Glycos_transf_N_sf"/>
</dbReference>
<keyword evidence="7" id="KW-0812">Transmembrane</keyword>
<evidence type="ECO:0000256" key="1">
    <source>
        <dbReference type="ARBA" id="ARBA00004713"/>
    </source>
</evidence>
<evidence type="ECO:0000256" key="3">
    <source>
        <dbReference type="ARBA" id="ARBA00019077"/>
    </source>
</evidence>
<dbReference type="SUPFAM" id="SSF53756">
    <property type="entry name" value="UDP-Glycosyltransferase/glycogen phosphorylase"/>
    <property type="match status" value="1"/>
</dbReference>
<name>A0ABW2QVR2_9NEIS</name>
<evidence type="ECO:0000256" key="6">
    <source>
        <dbReference type="ARBA" id="ARBA00049183"/>
    </source>
</evidence>
<dbReference type="Proteomes" id="UP001596473">
    <property type="component" value="Unassembled WGS sequence"/>
</dbReference>